<proteinExistence type="predicted"/>
<dbReference type="AlphaFoldDB" id="A0AAE1ISD8"/>
<dbReference type="Proteomes" id="UP001293593">
    <property type="component" value="Unassembled WGS sequence"/>
</dbReference>
<gene>
    <name evidence="1" type="ORF">QN277_006418</name>
</gene>
<evidence type="ECO:0008006" key="3">
    <source>
        <dbReference type="Google" id="ProtNLM"/>
    </source>
</evidence>
<dbReference type="EMBL" id="JAWXYG010000012">
    <property type="protein sequence ID" value="KAK4256731.1"/>
    <property type="molecule type" value="Genomic_DNA"/>
</dbReference>
<keyword evidence="2" id="KW-1185">Reference proteome</keyword>
<name>A0AAE1ISD8_9FABA</name>
<comment type="caution">
    <text evidence="1">The sequence shown here is derived from an EMBL/GenBank/DDBJ whole genome shotgun (WGS) entry which is preliminary data.</text>
</comment>
<organism evidence="1 2">
    <name type="scientific">Acacia crassicarpa</name>
    <name type="common">northern wattle</name>
    <dbReference type="NCBI Taxonomy" id="499986"/>
    <lineage>
        <taxon>Eukaryota</taxon>
        <taxon>Viridiplantae</taxon>
        <taxon>Streptophyta</taxon>
        <taxon>Embryophyta</taxon>
        <taxon>Tracheophyta</taxon>
        <taxon>Spermatophyta</taxon>
        <taxon>Magnoliopsida</taxon>
        <taxon>eudicotyledons</taxon>
        <taxon>Gunneridae</taxon>
        <taxon>Pentapetalae</taxon>
        <taxon>rosids</taxon>
        <taxon>fabids</taxon>
        <taxon>Fabales</taxon>
        <taxon>Fabaceae</taxon>
        <taxon>Caesalpinioideae</taxon>
        <taxon>mimosoid clade</taxon>
        <taxon>Acacieae</taxon>
        <taxon>Acacia</taxon>
    </lineage>
</organism>
<accession>A0AAE1ISD8</accession>
<evidence type="ECO:0000313" key="2">
    <source>
        <dbReference type="Proteomes" id="UP001293593"/>
    </source>
</evidence>
<protein>
    <recommendedName>
        <fullName evidence="3">Thiolase C-terminal domain-containing protein</fullName>
    </recommendedName>
</protein>
<evidence type="ECO:0000313" key="1">
    <source>
        <dbReference type="EMBL" id="KAK4256731.1"/>
    </source>
</evidence>
<reference evidence="1" key="1">
    <citation type="submission" date="2023-10" db="EMBL/GenBank/DDBJ databases">
        <title>Chromosome-level genome of the transformable northern wattle, Acacia crassicarpa.</title>
        <authorList>
            <person name="Massaro I."/>
            <person name="Sinha N.R."/>
            <person name="Poethig S."/>
            <person name="Leichty A.R."/>
        </authorList>
    </citation>
    <scope>NUCLEOTIDE SEQUENCE</scope>
    <source>
        <strain evidence="1">Acra3RX</strain>
        <tissue evidence="1">Leaf</tissue>
    </source>
</reference>
<sequence length="73" mass="8226">MGVSSALKRRNPRVLVRRTRGDVSAIGHPLGMSFAAVLAQVSYRRDAAAQRISPDLLWMKYNISLNHLAYNMR</sequence>